<gene>
    <name evidence="1" type="primary">NCL1_47759</name>
    <name evidence="1" type="ORF">TNCV_1572771</name>
</gene>
<accession>A0A8X6SNM6</accession>
<name>A0A8X6SNM6_TRICX</name>
<organism evidence="1 2">
    <name type="scientific">Trichonephila clavipes</name>
    <name type="common">Golden silk orbweaver</name>
    <name type="synonym">Nephila clavipes</name>
    <dbReference type="NCBI Taxonomy" id="2585209"/>
    <lineage>
        <taxon>Eukaryota</taxon>
        <taxon>Metazoa</taxon>
        <taxon>Ecdysozoa</taxon>
        <taxon>Arthropoda</taxon>
        <taxon>Chelicerata</taxon>
        <taxon>Arachnida</taxon>
        <taxon>Araneae</taxon>
        <taxon>Araneomorphae</taxon>
        <taxon>Entelegynae</taxon>
        <taxon>Araneoidea</taxon>
        <taxon>Nephilidae</taxon>
        <taxon>Trichonephila</taxon>
    </lineage>
</organism>
<keyword evidence="2" id="KW-1185">Reference proteome</keyword>
<evidence type="ECO:0000313" key="1">
    <source>
        <dbReference type="EMBL" id="GFY15466.1"/>
    </source>
</evidence>
<dbReference type="AlphaFoldDB" id="A0A8X6SNM6"/>
<proteinExistence type="predicted"/>
<dbReference type="EMBL" id="BMAU01021334">
    <property type="protein sequence ID" value="GFY15466.1"/>
    <property type="molecule type" value="Genomic_DNA"/>
</dbReference>
<protein>
    <submittedName>
        <fullName evidence="1">Uncharacterized protein</fullName>
    </submittedName>
</protein>
<sequence length="195" mass="21884">MGSEKISPPKELSLGLDFWRFTIFSSMRELHVELTSSVGSPLQGFPVNNSNPMLPWSTAPAGFDCSPYELFKFGEQSNPAGAVDQGSIGFELLTGKPCRGRANGGGQFHVKLAHRRKYCEPPKIKSQAQFLRGEIFSDPIGLTWEHDILELKPSPCLHNGNQVYAWMGFDEWNSWFTSQVRDSNKSQDILDLNKF</sequence>
<comment type="caution">
    <text evidence="1">The sequence shown here is derived from an EMBL/GenBank/DDBJ whole genome shotgun (WGS) entry which is preliminary data.</text>
</comment>
<evidence type="ECO:0000313" key="2">
    <source>
        <dbReference type="Proteomes" id="UP000887159"/>
    </source>
</evidence>
<dbReference type="Proteomes" id="UP000887159">
    <property type="component" value="Unassembled WGS sequence"/>
</dbReference>
<reference evidence="1" key="1">
    <citation type="submission" date="2020-08" db="EMBL/GenBank/DDBJ databases">
        <title>Multicomponent nature underlies the extraordinary mechanical properties of spider dragline silk.</title>
        <authorList>
            <person name="Kono N."/>
            <person name="Nakamura H."/>
            <person name="Mori M."/>
            <person name="Yoshida Y."/>
            <person name="Ohtoshi R."/>
            <person name="Malay A.D."/>
            <person name="Moran D.A.P."/>
            <person name="Tomita M."/>
            <person name="Numata K."/>
            <person name="Arakawa K."/>
        </authorList>
    </citation>
    <scope>NUCLEOTIDE SEQUENCE</scope>
</reference>